<dbReference type="GO" id="GO:0004519">
    <property type="term" value="F:endonuclease activity"/>
    <property type="evidence" value="ECO:0007669"/>
    <property type="project" value="InterPro"/>
</dbReference>
<proteinExistence type="predicted"/>
<evidence type="ECO:0000259" key="1">
    <source>
        <dbReference type="Pfam" id="PF04471"/>
    </source>
</evidence>
<accession>A0AAJ5T7K3</accession>
<dbReference type="InterPro" id="IPR007560">
    <property type="entry name" value="Restrct_endonuc_IV_Mrr"/>
</dbReference>
<organism evidence="2 3">
    <name type="scientific">Burkholderia stabilis</name>
    <dbReference type="NCBI Taxonomy" id="95485"/>
    <lineage>
        <taxon>Bacteria</taxon>
        <taxon>Pseudomonadati</taxon>
        <taxon>Pseudomonadota</taxon>
        <taxon>Betaproteobacteria</taxon>
        <taxon>Burkholderiales</taxon>
        <taxon>Burkholderiaceae</taxon>
        <taxon>Burkholderia</taxon>
        <taxon>Burkholderia cepacia complex</taxon>
    </lineage>
</organism>
<reference evidence="2 3" key="1">
    <citation type="submission" date="2017-11" db="EMBL/GenBank/DDBJ databases">
        <authorList>
            <person name="Seth-Smith MB H."/>
        </authorList>
    </citation>
    <scope>NUCLEOTIDE SEQUENCE [LARGE SCALE GENOMIC DNA]</scope>
    <source>
        <strain evidence="2">E</strain>
    </source>
</reference>
<dbReference type="AlphaFoldDB" id="A0AAJ5T7K3"/>
<name>A0AAJ5T7K3_9BURK</name>
<protein>
    <recommendedName>
        <fullName evidence="1">Restriction endonuclease type IV Mrr domain-containing protein</fullName>
    </recommendedName>
</protein>
<gene>
    <name evidence="2" type="ORF">BSTAB16_5648</name>
</gene>
<dbReference type="EMBL" id="LR025743">
    <property type="protein sequence ID" value="VBB15452.1"/>
    <property type="molecule type" value="Genomic_DNA"/>
</dbReference>
<dbReference type="Pfam" id="PF04471">
    <property type="entry name" value="Mrr_cat"/>
    <property type="match status" value="1"/>
</dbReference>
<feature type="domain" description="Restriction endonuclease type IV Mrr" evidence="1">
    <location>
        <begin position="19"/>
        <end position="100"/>
    </location>
</feature>
<dbReference type="GeneID" id="71058067"/>
<dbReference type="GO" id="GO:0003677">
    <property type="term" value="F:DNA binding"/>
    <property type="evidence" value="ECO:0007669"/>
    <property type="project" value="InterPro"/>
</dbReference>
<evidence type="ECO:0000313" key="3">
    <source>
        <dbReference type="Proteomes" id="UP000268684"/>
    </source>
</evidence>
<evidence type="ECO:0000313" key="2">
    <source>
        <dbReference type="EMBL" id="VBB15452.1"/>
    </source>
</evidence>
<sequence>MIVDFREIPAANGSDGQQDKFELFAFDLLKSMGLKPVTEPGRGADGRVDMIFEEKLEGRVTAVAKRILVSCKHFAHEGKSVGISAELDPVGRMRSHRCQTFLGFYSTIASSPFLQDIERLRDQGNEIVIFNQERITAEILGSPNRDRLLRQYFPQSYRAFLRDTLESEIYVDPPIINCATCGINIVDDFDGAVVFSFEEPSLSRLTKIEFFCNSCLAARTPDERRYRRDIRAYTDPNNYMRMTLADVKYIWRQPSYMDLDVFRLWNKFTLSMYYFVARKIDRPQAAFPSTHDHLHRFHL</sequence>
<dbReference type="RefSeq" id="WP_122170809.1">
    <property type="nucleotide sequence ID" value="NZ_LR025743.1"/>
</dbReference>
<dbReference type="Proteomes" id="UP000268684">
    <property type="component" value="Chromosome II"/>
</dbReference>
<dbReference type="GO" id="GO:0009307">
    <property type="term" value="P:DNA restriction-modification system"/>
    <property type="evidence" value="ECO:0007669"/>
    <property type="project" value="InterPro"/>
</dbReference>
<keyword evidence="3" id="KW-1185">Reference proteome</keyword>